<sequence length="48" mass="5227">MLRKNEKSAALATRLDPETETLTIRHRGKLGLEAVMTSAAGRVAMEDS</sequence>
<dbReference type="Proteomes" id="UP000054977">
    <property type="component" value="Unassembled WGS sequence"/>
</dbReference>
<organism evidence="1 2">
    <name type="scientific">Caballeronia humi</name>
    <dbReference type="NCBI Taxonomy" id="326474"/>
    <lineage>
        <taxon>Bacteria</taxon>
        <taxon>Pseudomonadati</taxon>
        <taxon>Pseudomonadota</taxon>
        <taxon>Betaproteobacteria</taxon>
        <taxon>Burkholderiales</taxon>
        <taxon>Burkholderiaceae</taxon>
        <taxon>Caballeronia</taxon>
    </lineage>
</organism>
<dbReference type="AlphaFoldDB" id="A0A158JJZ0"/>
<accession>A0A158JJZ0</accession>
<dbReference type="STRING" id="326474.AWB65_06769"/>
<gene>
    <name evidence="1" type="ORF">AWB65_06769</name>
</gene>
<protein>
    <submittedName>
        <fullName evidence="1">Uncharacterized protein</fullName>
    </submittedName>
</protein>
<dbReference type="EMBL" id="FCNW02000120">
    <property type="protein sequence ID" value="SAL68935.1"/>
    <property type="molecule type" value="Genomic_DNA"/>
</dbReference>
<name>A0A158JJZ0_9BURK</name>
<evidence type="ECO:0000313" key="1">
    <source>
        <dbReference type="EMBL" id="SAL68935.1"/>
    </source>
</evidence>
<proteinExistence type="predicted"/>
<evidence type="ECO:0000313" key="2">
    <source>
        <dbReference type="Proteomes" id="UP000054977"/>
    </source>
</evidence>
<comment type="caution">
    <text evidence="1">The sequence shown here is derived from an EMBL/GenBank/DDBJ whole genome shotgun (WGS) entry which is preliminary data.</text>
</comment>
<keyword evidence="2" id="KW-1185">Reference proteome</keyword>
<reference evidence="1" key="1">
    <citation type="submission" date="2016-01" db="EMBL/GenBank/DDBJ databases">
        <authorList>
            <person name="Peeters C."/>
        </authorList>
    </citation>
    <scope>NUCLEOTIDE SEQUENCE [LARGE SCALE GENOMIC DNA]</scope>
    <source>
        <strain evidence="1">LMG 22934</strain>
    </source>
</reference>